<dbReference type="EMBL" id="OU898282">
    <property type="protein sequence ID" value="CAG9838120.1"/>
    <property type="molecule type" value="Genomic_DNA"/>
</dbReference>
<comment type="similarity">
    <text evidence="1">Belongs to the CCDC43 family.</text>
</comment>
<feature type="compositionally biased region" description="Basic and acidic residues" evidence="4">
    <location>
        <begin position="163"/>
        <end position="196"/>
    </location>
</feature>
<dbReference type="Pfam" id="PF26091">
    <property type="entry name" value="PWI_CCDC43"/>
    <property type="match status" value="1"/>
</dbReference>
<protein>
    <recommendedName>
        <fullName evidence="2">Coiled-coil domain-containing protein 43</fullName>
    </recommendedName>
</protein>
<name>A0A9N9T9F0_DIABA</name>
<feature type="domain" description="CCDC43 PWI-like" evidence="5">
    <location>
        <begin position="7"/>
        <end position="79"/>
    </location>
</feature>
<dbReference type="InterPro" id="IPR037666">
    <property type="entry name" value="CCDC43"/>
</dbReference>
<sequence length="208" mass="24046">MAVAPAIEDFPSWLREKLKELNTDETVFGSYIQGILDSDDSDDEKNEAIQGLLTEILENENEIIKICNEILDHWERFKPQEACAKQMSSEDVNIKLAKLLESQSLATTKQKQYTAEEKKIREAILSQYSEMTDEEGETEDVQASGEDGGLEKNLNSHTVAQAEKLKREQARQDSQKKKEKDKEDREKQKQLKEDKKEKRKTVKGERRR</sequence>
<evidence type="ECO:0000313" key="7">
    <source>
        <dbReference type="Proteomes" id="UP001153709"/>
    </source>
</evidence>
<dbReference type="Proteomes" id="UP001153709">
    <property type="component" value="Chromosome 7"/>
</dbReference>
<evidence type="ECO:0000313" key="6">
    <source>
        <dbReference type="EMBL" id="CAG9838120.1"/>
    </source>
</evidence>
<accession>A0A9N9T9F0</accession>
<feature type="region of interest" description="Disordered" evidence="4">
    <location>
        <begin position="130"/>
        <end position="208"/>
    </location>
</feature>
<dbReference type="OrthoDB" id="2187466at2759"/>
<feature type="compositionally biased region" description="Basic residues" evidence="4">
    <location>
        <begin position="197"/>
        <end position="208"/>
    </location>
</feature>
<keyword evidence="7" id="KW-1185">Reference proteome</keyword>
<feature type="compositionally biased region" description="Acidic residues" evidence="4">
    <location>
        <begin position="131"/>
        <end position="140"/>
    </location>
</feature>
<evidence type="ECO:0000256" key="1">
    <source>
        <dbReference type="ARBA" id="ARBA00005305"/>
    </source>
</evidence>
<reference evidence="6" key="1">
    <citation type="submission" date="2022-01" db="EMBL/GenBank/DDBJ databases">
        <authorList>
            <person name="King R."/>
        </authorList>
    </citation>
    <scope>NUCLEOTIDE SEQUENCE</scope>
</reference>
<dbReference type="AlphaFoldDB" id="A0A9N9T9F0"/>
<evidence type="ECO:0000256" key="4">
    <source>
        <dbReference type="SAM" id="MobiDB-lite"/>
    </source>
</evidence>
<evidence type="ECO:0000256" key="2">
    <source>
        <dbReference type="ARBA" id="ARBA00016648"/>
    </source>
</evidence>
<evidence type="ECO:0000259" key="5">
    <source>
        <dbReference type="Pfam" id="PF26091"/>
    </source>
</evidence>
<proteinExistence type="inferred from homology"/>
<organism evidence="6 7">
    <name type="scientific">Diabrotica balteata</name>
    <name type="common">Banded cucumber beetle</name>
    <dbReference type="NCBI Taxonomy" id="107213"/>
    <lineage>
        <taxon>Eukaryota</taxon>
        <taxon>Metazoa</taxon>
        <taxon>Ecdysozoa</taxon>
        <taxon>Arthropoda</taxon>
        <taxon>Hexapoda</taxon>
        <taxon>Insecta</taxon>
        <taxon>Pterygota</taxon>
        <taxon>Neoptera</taxon>
        <taxon>Endopterygota</taxon>
        <taxon>Coleoptera</taxon>
        <taxon>Polyphaga</taxon>
        <taxon>Cucujiformia</taxon>
        <taxon>Chrysomeloidea</taxon>
        <taxon>Chrysomelidae</taxon>
        <taxon>Galerucinae</taxon>
        <taxon>Diabroticina</taxon>
        <taxon>Diabroticites</taxon>
        <taxon>Diabrotica</taxon>
    </lineage>
</organism>
<dbReference type="InterPro" id="IPR058771">
    <property type="entry name" value="PWI_CCDC43"/>
</dbReference>
<evidence type="ECO:0000256" key="3">
    <source>
        <dbReference type="ARBA" id="ARBA00023054"/>
    </source>
</evidence>
<dbReference type="PANTHER" id="PTHR31684">
    <property type="entry name" value="COILED-COIL DOMAIN-CONTAINING PROTEIN 43"/>
    <property type="match status" value="1"/>
</dbReference>
<keyword evidence="3" id="KW-0175">Coiled coil</keyword>
<gene>
    <name evidence="6" type="ORF">DIABBA_LOCUS11048</name>
</gene>
<dbReference type="PANTHER" id="PTHR31684:SF2">
    <property type="entry name" value="COILED-COIL DOMAIN-CONTAINING PROTEIN 43"/>
    <property type="match status" value="1"/>
</dbReference>